<keyword evidence="2" id="KW-1185">Reference proteome</keyword>
<dbReference type="Proteomes" id="UP000214747">
    <property type="component" value="Unassembled WGS sequence"/>
</dbReference>
<comment type="caution">
    <text evidence="1">The sequence shown here is derived from an EMBL/GenBank/DDBJ whole genome shotgun (WGS) entry which is preliminary data.</text>
</comment>
<dbReference type="RefSeq" id="WP_088756318.1">
    <property type="nucleotide sequence ID" value="NZ_NJGV01000019.1"/>
</dbReference>
<dbReference type="EMBL" id="NJGV01000019">
    <property type="protein sequence ID" value="OWY33248.1"/>
    <property type="molecule type" value="Genomic_DNA"/>
</dbReference>
<accession>A0A225SUW1</accession>
<dbReference type="Pfam" id="PF06041">
    <property type="entry name" value="DUF924"/>
    <property type="match status" value="1"/>
</dbReference>
<gene>
    <name evidence="1" type="ORF">CEJ45_17505</name>
</gene>
<dbReference type="InterPro" id="IPR010323">
    <property type="entry name" value="DUF924"/>
</dbReference>
<protein>
    <recommendedName>
        <fullName evidence="3">DUF924 domain-containing protein</fullName>
    </recommendedName>
</protein>
<dbReference type="SUPFAM" id="SSF48452">
    <property type="entry name" value="TPR-like"/>
    <property type="match status" value="1"/>
</dbReference>
<evidence type="ECO:0000313" key="1">
    <source>
        <dbReference type="EMBL" id="OWY33248.1"/>
    </source>
</evidence>
<dbReference type="Gene3D" id="1.20.58.320">
    <property type="entry name" value="TPR-like"/>
    <property type="match status" value="1"/>
</dbReference>
<sequence>MSPHASAEEVLDFWFGTGWDQLPAHQVAERQKKLWWSKNPDIDAQCRTRFEPMVQQAAANQLDDWTESPRSMLALILLLDQMPRNIYRDTPQAFAFDELARQCSHLALAMGLDAALPPLARVFVYLPLEHAEDLDDQEYVVQLMRSLAKSASGEDKPAFDDYADYARRHHAVIERFGRFPHRNRILGRENTPEETEFLKQPGSSF</sequence>
<organism evidence="1 2">
    <name type="scientific">Herbaspirillum aquaticum</name>
    <dbReference type="NCBI Taxonomy" id="568783"/>
    <lineage>
        <taxon>Bacteria</taxon>
        <taxon>Pseudomonadati</taxon>
        <taxon>Pseudomonadota</taxon>
        <taxon>Betaproteobacteria</taxon>
        <taxon>Burkholderiales</taxon>
        <taxon>Oxalobacteraceae</taxon>
        <taxon>Herbaspirillum</taxon>
    </lineage>
</organism>
<proteinExistence type="predicted"/>
<evidence type="ECO:0008006" key="3">
    <source>
        <dbReference type="Google" id="ProtNLM"/>
    </source>
</evidence>
<name>A0A225SUW1_9BURK</name>
<dbReference type="PANTHER" id="PTHR23004">
    <property type="entry name" value="DOUBLECORTIN DOMAIN CONTAINING 2"/>
    <property type="match status" value="1"/>
</dbReference>
<dbReference type="Gene3D" id="1.25.40.10">
    <property type="entry name" value="Tetratricopeptide repeat domain"/>
    <property type="match status" value="1"/>
</dbReference>
<dbReference type="PANTHER" id="PTHR23004:SF7">
    <property type="entry name" value="DUF924-DOMAIN-CONTAINING PROTEIN"/>
    <property type="match status" value="1"/>
</dbReference>
<dbReference type="AlphaFoldDB" id="A0A225SUW1"/>
<evidence type="ECO:0000313" key="2">
    <source>
        <dbReference type="Proteomes" id="UP000214747"/>
    </source>
</evidence>
<reference evidence="1 2" key="1">
    <citation type="journal article" date="2010" name="Int. J. Syst. Evol. Microbiol.">
        <title>Reclassification of Herbaspirillum putei as a later heterotypic synonym of Herbaspirillum huttiense, with the description of H. huttiense subsp. huttiense subsp. nov. and H. huttiense subsp. putei subsp. nov., comb. nov., and description of Herbaspirillum aquaticum sp. nov.</title>
        <authorList>
            <person name="Dobritsa A.P."/>
            <person name="Reddy M.C."/>
            <person name="Samadpour M."/>
        </authorList>
    </citation>
    <scope>NUCLEOTIDE SEQUENCE [LARGE SCALE GENOMIC DNA]</scope>
    <source>
        <strain evidence="1 2">IEH 4430</strain>
    </source>
</reference>
<dbReference type="InterPro" id="IPR011990">
    <property type="entry name" value="TPR-like_helical_dom_sf"/>
</dbReference>